<reference evidence="2 3" key="1">
    <citation type="submission" date="2014-07" db="EMBL/GenBank/DDBJ databases">
        <authorList>
            <person name="Zhang J.E."/>
            <person name="Yang H."/>
            <person name="Guo J."/>
            <person name="Deng Z."/>
            <person name="Luo H."/>
            <person name="Luo M."/>
            <person name="Zhao B."/>
        </authorList>
    </citation>
    <scope>NUCLEOTIDE SEQUENCE [LARGE SCALE GENOMIC DNA]</scope>
    <source>
        <strain evidence="2 3">1CP</strain>
    </source>
</reference>
<organism evidence="2 3">
    <name type="scientific">Rhodococcus opacus</name>
    <name type="common">Nocardia opaca</name>
    <dbReference type="NCBI Taxonomy" id="37919"/>
    <lineage>
        <taxon>Bacteria</taxon>
        <taxon>Bacillati</taxon>
        <taxon>Actinomycetota</taxon>
        <taxon>Actinomycetes</taxon>
        <taxon>Mycobacteriales</taxon>
        <taxon>Nocardiaceae</taxon>
        <taxon>Rhodococcus</taxon>
    </lineage>
</organism>
<keyword evidence="1" id="KW-1133">Transmembrane helix</keyword>
<dbReference type="RefSeq" id="WP_005253094.1">
    <property type="nucleotide sequence ID" value="NZ_CP009111.1"/>
</dbReference>
<sequence length="56" mass="6197">MVASVNGIGFYVLYSQQTFAVPETWAGTILLGYLASLLFIAKERRVLAWQSSATKE</sequence>
<dbReference type="Proteomes" id="UP000186108">
    <property type="component" value="Chromosome"/>
</dbReference>
<proteinExistence type="predicted"/>
<name>A0A1B1KF20_RHOOP</name>
<dbReference type="PATRIC" id="fig|37919.13.peg.6834"/>
<keyword evidence="1" id="KW-0812">Transmembrane</keyword>
<dbReference type="AlphaFoldDB" id="A0A1B1KF20"/>
<gene>
    <name evidence="2" type="ORF">R1CP_32630</name>
</gene>
<evidence type="ECO:0000256" key="1">
    <source>
        <dbReference type="SAM" id="Phobius"/>
    </source>
</evidence>
<evidence type="ECO:0000313" key="2">
    <source>
        <dbReference type="EMBL" id="ANS31149.1"/>
    </source>
</evidence>
<accession>A0A1B1KF20</accession>
<keyword evidence="1" id="KW-0472">Membrane</keyword>
<feature type="transmembrane region" description="Helical" evidence="1">
    <location>
        <begin position="24"/>
        <end position="41"/>
    </location>
</feature>
<protein>
    <submittedName>
        <fullName evidence="2">Uncharacterized protein</fullName>
    </submittedName>
</protein>
<evidence type="ECO:0000313" key="3">
    <source>
        <dbReference type="Proteomes" id="UP000186108"/>
    </source>
</evidence>
<dbReference type="EMBL" id="CP009111">
    <property type="protein sequence ID" value="ANS31149.1"/>
    <property type="molecule type" value="Genomic_DNA"/>
</dbReference>